<gene>
    <name evidence="3" type="ORF">HNP76_002646</name>
</gene>
<proteinExistence type="predicted"/>
<dbReference type="AlphaFoldDB" id="A0A7W8GB79"/>
<dbReference type="Gene3D" id="3.90.1580.10">
    <property type="entry name" value="paralog of FGE (formylglycine-generating enzyme)"/>
    <property type="match status" value="1"/>
</dbReference>
<dbReference type="PANTHER" id="PTHR23150:SF19">
    <property type="entry name" value="FORMYLGLYCINE-GENERATING ENZYME"/>
    <property type="match status" value="1"/>
</dbReference>
<reference evidence="3 4" key="1">
    <citation type="submission" date="2020-08" db="EMBL/GenBank/DDBJ databases">
        <title>Genomic Encyclopedia of Type Strains, Phase IV (KMG-IV): sequencing the most valuable type-strain genomes for metagenomic binning, comparative biology and taxonomic classification.</title>
        <authorList>
            <person name="Goeker M."/>
        </authorList>
    </citation>
    <scope>NUCLEOTIDE SEQUENCE [LARGE SCALE GENOMIC DNA]</scope>
    <source>
        <strain evidence="3 4">DSM 103462</strain>
    </source>
</reference>
<evidence type="ECO:0000313" key="4">
    <source>
        <dbReference type="Proteomes" id="UP000518887"/>
    </source>
</evidence>
<dbReference type="InterPro" id="IPR016187">
    <property type="entry name" value="CTDL_fold"/>
</dbReference>
<dbReference type="PANTHER" id="PTHR23150">
    <property type="entry name" value="SULFATASE MODIFYING FACTOR 1, 2"/>
    <property type="match status" value="1"/>
</dbReference>
<dbReference type="RefSeq" id="WP_184661297.1">
    <property type="nucleotide sequence ID" value="NZ_CP031518.1"/>
</dbReference>
<feature type="domain" description="DZANK-type" evidence="2">
    <location>
        <begin position="4"/>
        <end position="52"/>
    </location>
</feature>
<name>A0A7W8GB79_9SPIR</name>
<dbReference type="Proteomes" id="UP000518887">
    <property type="component" value="Unassembled WGS sequence"/>
</dbReference>
<dbReference type="EMBL" id="JACHFQ010000009">
    <property type="protein sequence ID" value="MBB5227248.1"/>
    <property type="molecule type" value="Genomic_DNA"/>
</dbReference>
<dbReference type="Pfam" id="PF03781">
    <property type="entry name" value="FGE-sulfatase"/>
    <property type="match status" value="1"/>
</dbReference>
<sequence>MINCIKCATELPDGANFCSNCGFPVGSLRVCRSCQDCGASLSAIDKFCSQCGKAVRVIKSADENPFVAKESKASNNAIPKMIPIEGGQFLMGGAAANCPVRLTSFKLAETPVTQKQYSNVMGQNPSKLQGDDKPVEMVNWCEAIIYCNILSTMQNLTPCYSIGSVTDLRTFDAASPVWKRISCNFLSNGYRLPTEAEWEFAARGGAKCDPYQFAGSSDINKVAWYGENSDITTHVVGTKAPNSLGLFDMCGNVMEWCWDYFAQDFPAVPQTNPHGPQIGNMHIKRGGSWLDDHQQCTVFFRSASTPSGKSSSLGFRICQSAPAVQI</sequence>
<organism evidence="3 4">
    <name type="scientific">Treponema ruminis</name>
    <dbReference type="NCBI Taxonomy" id="744515"/>
    <lineage>
        <taxon>Bacteria</taxon>
        <taxon>Pseudomonadati</taxon>
        <taxon>Spirochaetota</taxon>
        <taxon>Spirochaetia</taxon>
        <taxon>Spirochaetales</taxon>
        <taxon>Treponemataceae</taxon>
        <taxon>Treponema</taxon>
    </lineage>
</organism>
<evidence type="ECO:0000259" key="2">
    <source>
        <dbReference type="Pfam" id="PF12773"/>
    </source>
</evidence>
<keyword evidence="4" id="KW-1185">Reference proteome</keyword>
<dbReference type="InterPro" id="IPR025874">
    <property type="entry name" value="DZR"/>
</dbReference>
<dbReference type="GO" id="GO:0120147">
    <property type="term" value="F:formylglycine-generating oxidase activity"/>
    <property type="evidence" value="ECO:0007669"/>
    <property type="project" value="TreeGrafter"/>
</dbReference>
<comment type="caution">
    <text evidence="3">The sequence shown here is derived from an EMBL/GenBank/DDBJ whole genome shotgun (WGS) entry which is preliminary data.</text>
</comment>
<dbReference type="SUPFAM" id="SSF56436">
    <property type="entry name" value="C-type lectin-like"/>
    <property type="match status" value="1"/>
</dbReference>
<dbReference type="Pfam" id="PF12773">
    <property type="entry name" value="DZR"/>
    <property type="match status" value="1"/>
</dbReference>
<evidence type="ECO:0000313" key="3">
    <source>
        <dbReference type="EMBL" id="MBB5227248.1"/>
    </source>
</evidence>
<feature type="domain" description="Sulfatase-modifying factor enzyme-like" evidence="1">
    <location>
        <begin position="79"/>
        <end position="317"/>
    </location>
</feature>
<accession>A0A7W8GB79</accession>
<dbReference type="InterPro" id="IPR005532">
    <property type="entry name" value="SUMF_dom"/>
</dbReference>
<dbReference type="InterPro" id="IPR042095">
    <property type="entry name" value="SUMF_sf"/>
</dbReference>
<protein>
    <submittedName>
        <fullName evidence="3">Formylglycine-generating enzyme required for sulfatase activity</fullName>
    </submittedName>
</protein>
<dbReference type="InterPro" id="IPR051043">
    <property type="entry name" value="Sulfatase_Mod_Factor_Kinase"/>
</dbReference>
<evidence type="ECO:0000259" key="1">
    <source>
        <dbReference type="Pfam" id="PF03781"/>
    </source>
</evidence>